<dbReference type="InterPro" id="IPR007345">
    <property type="entry name" value="Polysacch_pyruvyl_Trfase"/>
</dbReference>
<reference evidence="2 3" key="1">
    <citation type="submission" date="2019-03" db="EMBL/GenBank/DDBJ databases">
        <title>Genomic Encyclopedia of Type Strains, Phase III (KMG-III): the genomes of soil and plant-associated and newly described type strains.</title>
        <authorList>
            <person name="Whitman W."/>
        </authorList>
    </citation>
    <scope>NUCLEOTIDE SEQUENCE [LARGE SCALE GENOMIC DNA]</scope>
    <source>
        <strain evidence="2 3">CECT 7378</strain>
    </source>
</reference>
<dbReference type="PANTHER" id="PTHR36836">
    <property type="entry name" value="COLANIC ACID BIOSYNTHESIS PROTEIN WCAK"/>
    <property type="match status" value="1"/>
</dbReference>
<dbReference type="OrthoDB" id="1123495at2"/>
<organism evidence="2 3">
    <name type="scientific">Marinomonas balearica</name>
    <dbReference type="NCBI Taxonomy" id="491947"/>
    <lineage>
        <taxon>Bacteria</taxon>
        <taxon>Pseudomonadati</taxon>
        <taxon>Pseudomonadota</taxon>
        <taxon>Gammaproteobacteria</taxon>
        <taxon>Oceanospirillales</taxon>
        <taxon>Oceanospirillaceae</taxon>
        <taxon>Marinomonas</taxon>
    </lineage>
</organism>
<sequence>MNKKVYLVNDTSDDLNWGCNATSLALKEILRDKGHIVVGEPLLKKASGAETGGFKKYIKKIAHYISSRSKFLNGLVFSLIKAYKKNKHDYIPYSVEELFANEGIPSELKEEEHFISDSDVVLINGEGSIYDSQRKGFFLLTLAHYSKSIMGKPTFMVNHTCSLTDRSMRNFVDKIYPKLDGVLFREEVSQNEYKALNQADTFEVVPDAAYYYFRKVKIKSQYLDSKKIKKICLGGSSFFGRIDRYYKDPVASYIDLIKKLRGKGYSIVFACADEVDEAIYLRIKEAIRDLDSIPLQTPTNDILDSLSGCDLHISGRWHPAILAACVNVPTISLSANTFKTKAFQKQVGLNIPIIDASNFSAELIISEIESLNIDLEVFQESVSKLSKLSVRNISVLDEILQ</sequence>
<dbReference type="AlphaFoldDB" id="A0A4R6M3W0"/>
<keyword evidence="3" id="KW-1185">Reference proteome</keyword>
<feature type="domain" description="Polysaccharide pyruvyl transferase" evidence="1">
    <location>
        <begin position="68"/>
        <end position="334"/>
    </location>
</feature>
<dbReference type="SUPFAM" id="SSF53756">
    <property type="entry name" value="UDP-Glycosyltransferase/glycogen phosphorylase"/>
    <property type="match status" value="1"/>
</dbReference>
<dbReference type="Proteomes" id="UP000294656">
    <property type="component" value="Unassembled WGS sequence"/>
</dbReference>
<accession>A0A4R6M3W0</accession>
<dbReference type="GO" id="GO:0016740">
    <property type="term" value="F:transferase activity"/>
    <property type="evidence" value="ECO:0007669"/>
    <property type="project" value="UniProtKB-KW"/>
</dbReference>
<dbReference type="Gene3D" id="3.40.50.2000">
    <property type="entry name" value="Glycogen Phosphorylase B"/>
    <property type="match status" value="1"/>
</dbReference>
<keyword evidence="2" id="KW-0808">Transferase</keyword>
<dbReference type="EMBL" id="SNXC01000015">
    <property type="protein sequence ID" value="TDO95988.1"/>
    <property type="molecule type" value="Genomic_DNA"/>
</dbReference>
<dbReference type="Pfam" id="PF04230">
    <property type="entry name" value="PS_pyruv_trans"/>
    <property type="match status" value="1"/>
</dbReference>
<dbReference type="RefSeq" id="WP_133505046.1">
    <property type="nucleotide sequence ID" value="NZ_SNXC01000015.1"/>
</dbReference>
<evidence type="ECO:0000313" key="3">
    <source>
        <dbReference type="Proteomes" id="UP000294656"/>
    </source>
</evidence>
<gene>
    <name evidence="2" type="ORF">DFP79_3358</name>
</gene>
<evidence type="ECO:0000313" key="2">
    <source>
        <dbReference type="EMBL" id="TDO95988.1"/>
    </source>
</evidence>
<name>A0A4R6M3W0_9GAMM</name>
<comment type="caution">
    <text evidence="2">The sequence shown here is derived from an EMBL/GenBank/DDBJ whole genome shotgun (WGS) entry which is preliminary data.</text>
</comment>
<protein>
    <submittedName>
        <fullName evidence="2">Polysaccharide pyruvyl transferase</fullName>
    </submittedName>
</protein>
<evidence type="ECO:0000259" key="1">
    <source>
        <dbReference type="Pfam" id="PF04230"/>
    </source>
</evidence>
<proteinExistence type="predicted"/>
<dbReference type="PANTHER" id="PTHR36836:SF1">
    <property type="entry name" value="COLANIC ACID BIOSYNTHESIS PROTEIN WCAK"/>
    <property type="match status" value="1"/>
</dbReference>